<dbReference type="InterPro" id="IPR016181">
    <property type="entry name" value="Acyl_CoA_acyltransferase"/>
</dbReference>
<dbReference type="Pfam" id="PF00583">
    <property type="entry name" value="Acetyltransf_1"/>
    <property type="match status" value="1"/>
</dbReference>
<dbReference type="GeneID" id="27668604"/>
<dbReference type="SUPFAM" id="SSF55729">
    <property type="entry name" value="Acyl-CoA N-acyltransferases (Nat)"/>
    <property type="match status" value="1"/>
</dbReference>
<dbReference type="InterPro" id="IPR000182">
    <property type="entry name" value="GNAT_dom"/>
</dbReference>
<dbReference type="PANTHER" id="PTHR42791">
    <property type="entry name" value="GNAT FAMILY ACETYLTRANSFERASE"/>
    <property type="match status" value="1"/>
</dbReference>
<dbReference type="Proteomes" id="UP000033710">
    <property type="component" value="Unassembled WGS sequence"/>
</dbReference>
<accession>A0A0F2MP71</accession>
<dbReference type="PROSITE" id="PS51186">
    <property type="entry name" value="GNAT"/>
    <property type="match status" value="1"/>
</dbReference>
<dbReference type="AlphaFoldDB" id="A0A0F2MP71"/>
<dbReference type="GO" id="GO:0016747">
    <property type="term" value="F:acyltransferase activity, transferring groups other than amino-acyl groups"/>
    <property type="evidence" value="ECO:0007669"/>
    <property type="project" value="InterPro"/>
</dbReference>
<dbReference type="PANTHER" id="PTHR42791:SF2">
    <property type="entry name" value="N-ACETYLTRANSFERASE DOMAIN-CONTAINING PROTEIN"/>
    <property type="match status" value="1"/>
</dbReference>
<organism evidence="2 3">
    <name type="scientific">Sporothrix schenckii 1099-18</name>
    <dbReference type="NCBI Taxonomy" id="1397361"/>
    <lineage>
        <taxon>Eukaryota</taxon>
        <taxon>Fungi</taxon>
        <taxon>Dikarya</taxon>
        <taxon>Ascomycota</taxon>
        <taxon>Pezizomycotina</taxon>
        <taxon>Sordariomycetes</taxon>
        <taxon>Sordariomycetidae</taxon>
        <taxon>Ophiostomatales</taxon>
        <taxon>Ophiostomataceae</taxon>
        <taxon>Sporothrix</taxon>
    </lineage>
</organism>
<feature type="domain" description="N-acetyltransferase" evidence="1">
    <location>
        <begin position="58"/>
        <end position="214"/>
    </location>
</feature>
<evidence type="ECO:0000313" key="3">
    <source>
        <dbReference type="Proteomes" id="UP000033710"/>
    </source>
</evidence>
<dbReference type="KEGG" id="ssck:SPSK_06625"/>
<comment type="caution">
    <text evidence="2">The sequence shown here is derived from an EMBL/GenBank/DDBJ whole genome shotgun (WGS) entry which is preliminary data.</text>
</comment>
<evidence type="ECO:0000313" key="2">
    <source>
        <dbReference type="EMBL" id="KJR89966.1"/>
    </source>
</evidence>
<dbReference type="CDD" id="cd04301">
    <property type="entry name" value="NAT_SF"/>
    <property type="match status" value="1"/>
</dbReference>
<gene>
    <name evidence="2" type="ORF">SPSK_06625</name>
</gene>
<proteinExistence type="predicted"/>
<evidence type="ECO:0000259" key="1">
    <source>
        <dbReference type="PROSITE" id="PS51186"/>
    </source>
</evidence>
<dbReference type="Gene3D" id="3.40.630.30">
    <property type="match status" value="1"/>
</dbReference>
<dbReference type="InterPro" id="IPR052523">
    <property type="entry name" value="Trichothecene_AcTrans"/>
</dbReference>
<sequence length="214" mass="24167">MALTMRAGTLDDVDQLVEVYMAAFANNGVQKVVFPPTSTQVRPFWRQNLTNNLTEDDTHVRVMETAATDAGPKAIVAFAVWNAPRKPTDPIPSMPPRDAWPSDGDPDAAVEFFHDLERQHRRYMAHPTNAGQQQPHWYLELIATHPAHQGKGAAGALLRWAEQQADAQQVPCYLDATPDGRPVYTSKGHGYRELEMRRYFGGVYEHVYMIRDPR</sequence>
<reference evidence="2 3" key="2">
    <citation type="journal article" date="2015" name="Eukaryot. Cell">
        <title>Asexual propagation of a virulent clone complex in a human and feline outbreak of sporotrichosis.</title>
        <authorList>
            <person name="Teixeira Mde M."/>
            <person name="Rodrigues A.M."/>
            <person name="Tsui C.K."/>
            <person name="de Almeida L.G."/>
            <person name="Van Diepeningen A.D."/>
            <person name="van den Ende B.G."/>
            <person name="Fernandes G.F."/>
            <person name="Kano R."/>
            <person name="Hamelin R.C."/>
            <person name="Lopes-Bezerra L.M."/>
            <person name="Vasconcelos A.T."/>
            <person name="de Hoog S."/>
            <person name="de Camargo Z.P."/>
            <person name="Felipe M.S."/>
        </authorList>
    </citation>
    <scope>NUCLEOTIDE SEQUENCE [LARGE SCALE GENOMIC DNA]</scope>
    <source>
        <strain evidence="2 3">1099-18</strain>
    </source>
</reference>
<name>A0A0F2MP71_SPOSC</name>
<dbReference type="EMBL" id="AXCR01000001">
    <property type="protein sequence ID" value="KJR89966.1"/>
    <property type="molecule type" value="Genomic_DNA"/>
</dbReference>
<reference evidence="2 3" key="1">
    <citation type="journal article" date="2014" name="BMC Genomics">
        <title>Comparative genomics of the major fungal agents of human and animal Sporotrichosis: Sporothrix schenckii and Sporothrix brasiliensis.</title>
        <authorList>
            <person name="Teixeira M.M."/>
            <person name="de Almeida L.G."/>
            <person name="Kubitschek-Barreira P."/>
            <person name="Alves F.L."/>
            <person name="Kioshima E.S."/>
            <person name="Abadio A.K."/>
            <person name="Fernandes L."/>
            <person name="Derengowski L.S."/>
            <person name="Ferreira K.S."/>
            <person name="Souza R.C."/>
            <person name="Ruiz J.C."/>
            <person name="de Andrade N.C."/>
            <person name="Paes H.C."/>
            <person name="Nicola A.M."/>
            <person name="Albuquerque P."/>
            <person name="Gerber A.L."/>
            <person name="Martins V.P."/>
            <person name="Peconick L.D."/>
            <person name="Neto A.V."/>
            <person name="Chaucanez C.B."/>
            <person name="Silva P.A."/>
            <person name="Cunha O.L."/>
            <person name="de Oliveira F.F."/>
            <person name="dos Santos T.C."/>
            <person name="Barros A.L."/>
            <person name="Soares M.A."/>
            <person name="de Oliveira L.M."/>
            <person name="Marini M.M."/>
            <person name="Villalobos-Duno H."/>
            <person name="Cunha M.M."/>
            <person name="de Hoog S."/>
            <person name="da Silveira J.F."/>
            <person name="Henrissat B."/>
            <person name="Nino-Vega G.A."/>
            <person name="Cisalpino P.S."/>
            <person name="Mora-Montes H.M."/>
            <person name="Almeida S.R."/>
            <person name="Stajich J.E."/>
            <person name="Lopes-Bezerra L.M."/>
            <person name="Vasconcelos A.T."/>
            <person name="Felipe M.S."/>
        </authorList>
    </citation>
    <scope>NUCLEOTIDE SEQUENCE [LARGE SCALE GENOMIC DNA]</scope>
    <source>
        <strain evidence="2 3">1099-18</strain>
    </source>
</reference>
<protein>
    <submittedName>
        <fullName evidence="2">Acetyltransferase, GNAT family</fullName>
    </submittedName>
</protein>
<dbReference type="OrthoDB" id="61113at2759"/>
<keyword evidence="2" id="KW-0808">Transferase</keyword>
<dbReference type="RefSeq" id="XP_016592642.1">
    <property type="nucleotide sequence ID" value="XM_016733327.1"/>
</dbReference>
<dbReference type="VEuPathDB" id="FungiDB:SPSK_06625"/>